<evidence type="ECO:0000313" key="3">
    <source>
        <dbReference type="Proteomes" id="UP000464787"/>
    </source>
</evidence>
<dbReference type="EMBL" id="CP047650">
    <property type="protein sequence ID" value="QHJ01251.1"/>
    <property type="molecule type" value="Genomic_DNA"/>
</dbReference>
<dbReference type="RefSeq" id="WP_160555059.1">
    <property type="nucleotide sequence ID" value="NZ_CP047650.1"/>
</dbReference>
<dbReference type="Gene3D" id="2.60.120.380">
    <property type="match status" value="1"/>
</dbReference>
<evidence type="ECO:0000313" key="2">
    <source>
        <dbReference type="EMBL" id="QHJ01251.1"/>
    </source>
</evidence>
<dbReference type="AlphaFoldDB" id="A0A857JB56"/>
<name>A0A857JB56_9BURK</name>
<sequence length="552" mass="57205">MALAWAAALVVSGCGGGGGGATTSPAAATGGGGGTTGGTGNGDTNSGGGAPSTPQARVELQGTVSFEAVPTLADGGLDYAAQTRKPVRMVAIEAVDIGGKILASGRTDGAGHYALSVPSPGSVKLRVLARMFQDASAMAAPSAEVADNTEGDQVYAAVQELFLIGSGALKHDLVIPSGWLADGTTSVDTERVAAPFAILDTIQTSQSKVLQAAPATVFPLLTVLWSEKNTPALPVNLAAGAIGTTHTRMVAGLPVMVLLGKKGVDTDEYDASVISHEWAHYFQRTASRDDSPGGSHFSRDLLDRNLAFSEGWATAWSGIALDSGRYTDSQGDSASSSIVMDLTTPPAANKGWFNENSLWYVLRKLHDSDGLAPIVDAFKGSFRSVVASTGIHSFQASLAQVAPKAAANLAPLLESQSISSAVDDAWAVRETNNGGSAYALPMYGQLAIGTPLQNLCVSNSLDPHSEGNKLGQIRYLRFSVTEPRFYQVQVTGPIDSDPDFSITNAKGTVVRGVTDSPAYQSASAQLDAGDYLMAVRDYRHSSADTCFTVSIQ</sequence>
<organism evidence="2 3">
    <name type="scientific">Xylophilus rhododendri</name>
    <dbReference type="NCBI Taxonomy" id="2697032"/>
    <lineage>
        <taxon>Bacteria</taxon>
        <taxon>Pseudomonadati</taxon>
        <taxon>Pseudomonadota</taxon>
        <taxon>Betaproteobacteria</taxon>
        <taxon>Burkholderiales</taxon>
        <taxon>Xylophilus</taxon>
    </lineage>
</organism>
<proteinExistence type="predicted"/>
<reference evidence="2 3" key="1">
    <citation type="submission" date="2020-01" db="EMBL/GenBank/DDBJ databases">
        <title>Genome sequencing of strain KACC 21265.</title>
        <authorList>
            <person name="Heo J."/>
            <person name="Kim S.-J."/>
            <person name="Kim J.-S."/>
            <person name="Hong S.-B."/>
            <person name="Kwon S.-W."/>
        </authorList>
    </citation>
    <scope>NUCLEOTIDE SEQUENCE [LARGE SCALE GENOMIC DNA]</scope>
    <source>
        <strain evidence="2 3">KACC 21265</strain>
    </source>
</reference>
<dbReference type="Proteomes" id="UP000464787">
    <property type="component" value="Chromosome"/>
</dbReference>
<protein>
    <submittedName>
        <fullName evidence="2">Uncharacterized protein</fullName>
    </submittedName>
</protein>
<feature type="compositionally biased region" description="Gly residues" evidence="1">
    <location>
        <begin position="29"/>
        <end position="50"/>
    </location>
</feature>
<accession>A0A857JB56</accession>
<gene>
    <name evidence="2" type="ORF">GT347_26625</name>
</gene>
<dbReference type="KEGG" id="xyk:GT347_26625"/>
<keyword evidence="3" id="KW-1185">Reference proteome</keyword>
<evidence type="ECO:0000256" key="1">
    <source>
        <dbReference type="SAM" id="MobiDB-lite"/>
    </source>
</evidence>
<feature type="region of interest" description="Disordered" evidence="1">
    <location>
        <begin position="27"/>
        <end position="55"/>
    </location>
</feature>